<dbReference type="Gene3D" id="3.10.129.10">
    <property type="entry name" value="Hotdog Thioesterase"/>
    <property type="match status" value="1"/>
</dbReference>
<dbReference type="InterPro" id="IPR029069">
    <property type="entry name" value="HotDog_dom_sf"/>
</dbReference>
<dbReference type="PANTHER" id="PTHR43240:SF5">
    <property type="entry name" value="1,4-DIHYDROXY-2-NAPHTHOYL-COA THIOESTERASE 1"/>
    <property type="match status" value="1"/>
</dbReference>
<dbReference type="GO" id="GO:0005829">
    <property type="term" value="C:cytosol"/>
    <property type="evidence" value="ECO:0007669"/>
    <property type="project" value="TreeGrafter"/>
</dbReference>
<sequence>MPGALIPDEETLLHRMGLEITEWDPDRVVGTLPVEGNRQNYGLLHGGASAVLAETLGSVGSALHASAFGRIAVGLELSCTHHRAATEGSVTGVATPIHRGRSTATYEIVITDENGKRTCTARLTCVLREQPPG</sequence>
<gene>
    <name evidence="4" type="ORF">GIY23_15060</name>
</gene>
<dbReference type="SUPFAM" id="SSF54637">
    <property type="entry name" value="Thioesterase/thiol ester dehydrase-isomerase"/>
    <property type="match status" value="1"/>
</dbReference>
<dbReference type="RefSeq" id="WP_154078876.1">
    <property type="nucleotide sequence ID" value="NZ_CP045929.1"/>
</dbReference>
<accession>A0A5Q3QCU8</accession>
<evidence type="ECO:0000259" key="3">
    <source>
        <dbReference type="Pfam" id="PF03061"/>
    </source>
</evidence>
<evidence type="ECO:0000313" key="4">
    <source>
        <dbReference type="EMBL" id="QGK72312.1"/>
    </source>
</evidence>
<organism evidence="4 5">
    <name type="scientific">Allosaccharopolyspora coralli</name>
    <dbReference type="NCBI Taxonomy" id="2665642"/>
    <lineage>
        <taxon>Bacteria</taxon>
        <taxon>Bacillati</taxon>
        <taxon>Actinomycetota</taxon>
        <taxon>Actinomycetes</taxon>
        <taxon>Pseudonocardiales</taxon>
        <taxon>Pseudonocardiaceae</taxon>
        <taxon>Allosaccharopolyspora</taxon>
    </lineage>
</organism>
<dbReference type="NCBIfam" id="TIGR00369">
    <property type="entry name" value="unchar_dom_1"/>
    <property type="match status" value="1"/>
</dbReference>
<evidence type="ECO:0000256" key="1">
    <source>
        <dbReference type="ARBA" id="ARBA00008324"/>
    </source>
</evidence>
<dbReference type="Proteomes" id="UP000371041">
    <property type="component" value="Chromosome"/>
</dbReference>
<dbReference type="Pfam" id="PF03061">
    <property type="entry name" value="4HBT"/>
    <property type="match status" value="1"/>
</dbReference>
<protein>
    <submittedName>
        <fullName evidence="4">Hotdog fold thioesterase</fullName>
    </submittedName>
</protein>
<dbReference type="InterPro" id="IPR006683">
    <property type="entry name" value="Thioestr_dom"/>
</dbReference>
<evidence type="ECO:0000256" key="2">
    <source>
        <dbReference type="ARBA" id="ARBA00022801"/>
    </source>
</evidence>
<dbReference type="KEGG" id="sace:GIY23_15060"/>
<proteinExistence type="inferred from homology"/>
<dbReference type="PANTHER" id="PTHR43240">
    <property type="entry name" value="1,4-DIHYDROXY-2-NAPHTHOYL-COA THIOESTERASE 1"/>
    <property type="match status" value="1"/>
</dbReference>
<reference evidence="5" key="1">
    <citation type="submission" date="2019-11" db="EMBL/GenBank/DDBJ databases">
        <title>The complete genome sequence of Saccharopolyspora sp. E2A.</title>
        <authorList>
            <person name="Zhang G."/>
        </authorList>
    </citation>
    <scope>NUCLEOTIDE SEQUENCE [LARGE SCALE GENOMIC DNA]</scope>
    <source>
        <strain evidence="5">E2A</strain>
    </source>
</reference>
<keyword evidence="2" id="KW-0378">Hydrolase</keyword>
<dbReference type="AlphaFoldDB" id="A0A5Q3QCU8"/>
<dbReference type="InterPro" id="IPR003736">
    <property type="entry name" value="PAAI_dom"/>
</dbReference>
<keyword evidence="5" id="KW-1185">Reference proteome</keyword>
<dbReference type="GO" id="GO:0061522">
    <property type="term" value="F:1,4-dihydroxy-2-naphthoyl-CoA thioesterase activity"/>
    <property type="evidence" value="ECO:0007669"/>
    <property type="project" value="TreeGrafter"/>
</dbReference>
<comment type="similarity">
    <text evidence="1">Belongs to the thioesterase PaaI family.</text>
</comment>
<dbReference type="CDD" id="cd03443">
    <property type="entry name" value="PaaI_thioesterase"/>
    <property type="match status" value="1"/>
</dbReference>
<name>A0A5Q3QCU8_9PSEU</name>
<dbReference type="EMBL" id="CP045929">
    <property type="protein sequence ID" value="QGK72312.1"/>
    <property type="molecule type" value="Genomic_DNA"/>
</dbReference>
<feature type="domain" description="Thioesterase" evidence="3">
    <location>
        <begin position="41"/>
        <end position="119"/>
    </location>
</feature>
<evidence type="ECO:0000313" key="5">
    <source>
        <dbReference type="Proteomes" id="UP000371041"/>
    </source>
</evidence>